<dbReference type="Gene3D" id="3.30.70.270">
    <property type="match status" value="1"/>
</dbReference>
<dbReference type="InterPro" id="IPR050951">
    <property type="entry name" value="Retrovirus_Pol_polyprotein"/>
</dbReference>
<evidence type="ECO:0000313" key="5">
    <source>
        <dbReference type="EMBL" id="KRY08491.1"/>
    </source>
</evidence>
<dbReference type="EMBL" id="JYDQ01000330">
    <property type="protein sequence ID" value="KRY08491.1"/>
    <property type="molecule type" value="Genomic_DNA"/>
</dbReference>
<feature type="region of interest" description="Disordered" evidence="3">
    <location>
        <begin position="77"/>
        <end position="134"/>
    </location>
</feature>
<dbReference type="STRING" id="990121.A0A0V0Z7W9"/>
<feature type="region of interest" description="Disordered" evidence="3">
    <location>
        <begin position="1"/>
        <end position="64"/>
    </location>
</feature>
<dbReference type="AlphaFoldDB" id="A0A0V0Z7W9"/>
<evidence type="ECO:0000256" key="2">
    <source>
        <dbReference type="ARBA" id="ARBA00023268"/>
    </source>
</evidence>
<dbReference type="EC" id="2.7.7.49" evidence="1"/>
<dbReference type="PANTHER" id="PTHR37984">
    <property type="entry name" value="PROTEIN CBG26694"/>
    <property type="match status" value="1"/>
</dbReference>
<feature type="compositionally biased region" description="Polar residues" evidence="3">
    <location>
        <begin position="599"/>
        <end position="609"/>
    </location>
</feature>
<dbReference type="InterPro" id="IPR041577">
    <property type="entry name" value="RT_RNaseH_2"/>
</dbReference>
<keyword evidence="6" id="KW-1185">Reference proteome</keyword>
<name>A0A0V0Z7W9_9BILA</name>
<dbReference type="Pfam" id="PF17919">
    <property type="entry name" value="RT_RNaseH_2"/>
    <property type="match status" value="1"/>
</dbReference>
<protein>
    <recommendedName>
        <fullName evidence="1">RNA-directed DNA polymerase</fullName>
        <ecNumber evidence="1">2.7.7.49</ecNumber>
    </recommendedName>
</protein>
<accession>A0A0V0Z7W9</accession>
<feature type="compositionally biased region" description="Basic and acidic residues" evidence="3">
    <location>
        <begin position="21"/>
        <end position="34"/>
    </location>
</feature>
<dbReference type="FunFam" id="3.30.70.270:FF:000020">
    <property type="entry name" value="Transposon Tf2-6 polyprotein-like Protein"/>
    <property type="match status" value="1"/>
</dbReference>
<dbReference type="CDD" id="cd09274">
    <property type="entry name" value="RNase_HI_RT_Ty3"/>
    <property type="match status" value="1"/>
</dbReference>
<feature type="region of interest" description="Disordered" evidence="3">
    <location>
        <begin position="581"/>
        <end position="625"/>
    </location>
</feature>
<organism evidence="5 6">
    <name type="scientific">Trichinella patagoniensis</name>
    <dbReference type="NCBI Taxonomy" id="990121"/>
    <lineage>
        <taxon>Eukaryota</taxon>
        <taxon>Metazoa</taxon>
        <taxon>Ecdysozoa</taxon>
        <taxon>Nematoda</taxon>
        <taxon>Enoplea</taxon>
        <taxon>Dorylaimia</taxon>
        <taxon>Trichinellida</taxon>
        <taxon>Trichinellidae</taxon>
        <taxon>Trichinella</taxon>
    </lineage>
</organism>
<comment type="caution">
    <text evidence="5">The sequence shown here is derived from an EMBL/GenBank/DDBJ whole genome shotgun (WGS) entry which is preliminary data.</text>
</comment>
<feature type="compositionally biased region" description="Basic and acidic residues" evidence="3">
    <location>
        <begin position="54"/>
        <end position="64"/>
    </location>
</feature>
<evidence type="ECO:0000259" key="4">
    <source>
        <dbReference type="Pfam" id="PF17919"/>
    </source>
</evidence>
<proteinExistence type="predicted"/>
<dbReference type="SUPFAM" id="SSF56672">
    <property type="entry name" value="DNA/RNA polymerases"/>
    <property type="match status" value="1"/>
</dbReference>
<feature type="domain" description="Reverse transcriptase/retrotransposon-derived protein RNase H-like" evidence="4">
    <location>
        <begin position="358"/>
        <end position="445"/>
    </location>
</feature>
<evidence type="ECO:0000313" key="6">
    <source>
        <dbReference type="Proteomes" id="UP000054783"/>
    </source>
</evidence>
<reference evidence="5 6" key="1">
    <citation type="submission" date="2015-01" db="EMBL/GenBank/DDBJ databases">
        <title>Evolution of Trichinella species and genotypes.</title>
        <authorList>
            <person name="Korhonen P.K."/>
            <person name="Edoardo P."/>
            <person name="Giuseppe L.R."/>
            <person name="Gasser R.B."/>
        </authorList>
    </citation>
    <scope>NUCLEOTIDE SEQUENCE [LARGE SCALE GENOMIC DNA]</scope>
    <source>
        <strain evidence="5">ISS2496</strain>
    </source>
</reference>
<sequence>MQVLRSSKLDQNWEGPYQKESQNRRGSNREENDNPHQGSKTCGVSGDPAAGTDNHYRSSETEHRSCLVHRQLDTRGEEAFPKAGKAGADGRTTRRDKRRLFQLRWLGPPPTGLPHKRCRTQRQPTGTQSGGPGNRRVLAMAGLQADDTPRVNGKVKGTRESLLLHTMAVVSVIPESLWHIASGEEPLKSDKGTILHVDGRRMCISGVGMVPLQLGRWRRRACDSSEEHSRPRNLGYDFFRPVADWQAQSMTMTDGSKIKMKRETEKEHLERLGEVLSPLRAVELEVKPGKCQLMRRRHGIGTETEKTAAVQQWPLPRCVREVLQFLGLASYYRRLVRNFAGVANPLHGLTKKVEKWHWDQNEEDSLNLLKRALVSPLILGHPNLDRPFLLDVDASEDADPRGRVAFASRSLSRAKRVYCVTQREMLALVWATLHFRPYLYSRKFMARTDHNSLRLLRNFREPEGQVSYWLERLAEVDFEVIHRLRQKQQNADALLWRCSRRMPTTNNCCASLDNKDEEEERSYRKLTDQEGVRWNVIVISSGGAIVCCLRYTVLVVVVIANKYCIRVLVRMLPTKRELGKRGGRAGIKRTDDTDAEMNPQVNTGTSSFSDDCGSNPVQATNEPARESGSLHTAVYNIPKWIFYLNKIYEGEQ</sequence>
<gene>
    <name evidence="5" type="primary">pol</name>
    <name evidence="5" type="ORF">T12_7675</name>
</gene>
<dbReference type="PANTHER" id="PTHR37984:SF5">
    <property type="entry name" value="PROTEIN NYNRIN-LIKE"/>
    <property type="match status" value="1"/>
</dbReference>
<dbReference type="Proteomes" id="UP000054783">
    <property type="component" value="Unassembled WGS sequence"/>
</dbReference>
<evidence type="ECO:0000256" key="3">
    <source>
        <dbReference type="SAM" id="MobiDB-lite"/>
    </source>
</evidence>
<keyword evidence="2" id="KW-0511">Multifunctional enzyme</keyword>
<dbReference type="InterPro" id="IPR043128">
    <property type="entry name" value="Rev_trsase/Diguanyl_cyclase"/>
</dbReference>
<evidence type="ECO:0000256" key="1">
    <source>
        <dbReference type="ARBA" id="ARBA00012493"/>
    </source>
</evidence>
<dbReference type="InterPro" id="IPR043502">
    <property type="entry name" value="DNA/RNA_pol_sf"/>
</dbReference>
<dbReference type="GO" id="GO:0003964">
    <property type="term" value="F:RNA-directed DNA polymerase activity"/>
    <property type="evidence" value="ECO:0007669"/>
    <property type="project" value="UniProtKB-EC"/>
</dbReference>